<accession>A0A9D1SIN9</accession>
<reference evidence="1" key="1">
    <citation type="submission" date="2020-10" db="EMBL/GenBank/DDBJ databases">
        <authorList>
            <person name="Gilroy R."/>
        </authorList>
    </citation>
    <scope>NUCLEOTIDE SEQUENCE</scope>
    <source>
        <strain evidence="1">CHK195-12923</strain>
    </source>
</reference>
<organism evidence="1 2">
    <name type="scientific">Candidatus Coproplasma excrementigallinarum</name>
    <dbReference type="NCBI Taxonomy" id="2840747"/>
    <lineage>
        <taxon>Bacteria</taxon>
        <taxon>Bacillati</taxon>
        <taxon>Bacillota</taxon>
        <taxon>Clostridia</taxon>
        <taxon>Eubacteriales</taxon>
        <taxon>Candidatus Coproplasma</taxon>
    </lineage>
</organism>
<dbReference type="Proteomes" id="UP000824110">
    <property type="component" value="Unassembled WGS sequence"/>
</dbReference>
<protein>
    <submittedName>
        <fullName evidence="1">Uncharacterized protein</fullName>
    </submittedName>
</protein>
<gene>
    <name evidence="1" type="ORF">IAB69_01885</name>
</gene>
<evidence type="ECO:0000313" key="1">
    <source>
        <dbReference type="EMBL" id="HIU61385.1"/>
    </source>
</evidence>
<dbReference type="AlphaFoldDB" id="A0A9D1SIN9"/>
<dbReference type="EMBL" id="DVNE01000019">
    <property type="protein sequence ID" value="HIU61385.1"/>
    <property type="molecule type" value="Genomic_DNA"/>
</dbReference>
<evidence type="ECO:0000313" key="2">
    <source>
        <dbReference type="Proteomes" id="UP000824110"/>
    </source>
</evidence>
<proteinExistence type="predicted"/>
<name>A0A9D1SIN9_9FIRM</name>
<comment type="caution">
    <text evidence="1">The sequence shown here is derived from an EMBL/GenBank/DDBJ whole genome shotgun (WGS) entry which is preliminary data.</text>
</comment>
<sequence>MKEKNSRSSHHCKQCAYYMPHYILSSSGKFEKLPQGHCLNDNYSLAQSSKIIKRNLPCGFWEEGKISVKERTANIIDRLLLMTQYIEEIASVLKDYND</sequence>
<reference evidence="1" key="2">
    <citation type="journal article" date="2021" name="PeerJ">
        <title>Extensive microbial diversity within the chicken gut microbiome revealed by metagenomics and culture.</title>
        <authorList>
            <person name="Gilroy R."/>
            <person name="Ravi A."/>
            <person name="Getino M."/>
            <person name="Pursley I."/>
            <person name="Horton D.L."/>
            <person name="Alikhan N.F."/>
            <person name="Baker D."/>
            <person name="Gharbi K."/>
            <person name="Hall N."/>
            <person name="Watson M."/>
            <person name="Adriaenssens E.M."/>
            <person name="Foster-Nyarko E."/>
            <person name="Jarju S."/>
            <person name="Secka A."/>
            <person name="Antonio M."/>
            <person name="Oren A."/>
            <person name="Chaudhuri R.R."/>
            <person name="La Ragione R."/>
            <person name="Hildebrand F."/>
            <person name="Pallen M.J."/>
        </authorList>
    </citation>
    <scope>NUCLEOTIDE SEQUENCE</scope>
    <source>
        <strain evidence="1">CHK195-12923</strain>
    </source>
</reference>